<keyword evidence="1" id="KW-0812">Transmembrane</keyword>
<organism evidence="2 3">
    <name type="scientific">Mycolicibacterium aubagnense</name>
    <dbReference type="NCBI Taxonomy" id="319707"/>
    <lineage>
        <taxon>Bacteria</taxon>
        <taxon>Bacillati</taxon>
        <taxon>Actinomycetota</taxon>
        <taxon>Actinomycetes</taxon>
        <taxon>Mycobacteriales</taxon>
        <taxon>Mycobacteriaceae</taxon>
        <taxon>Mycolicibacterium</taxon>
    </lineage>
</organism>
<sequence length="102" mass="11458">MSSFLYQLGHLLVRRRRWVIVASVGNVLPTHAAILALRGGGHRVEHHHWRALELAVWMIGAAVATLSVTERRRSLSGRQLRVGYGPSAEVGRCRFPGISRRR</sequence>
<dbReference type="Proteomes" id="UP000465609">
    <property type="component" value="Chromosome"/>
</dbReference>
<gene>
    <name evidence="2" type="ORF">MAUB_54960</name>
</gene>
<feature type="transmembrane region" description="Helical" evidence="1">
    <location>
        <begin position="49"/>
        <end position="69"/>
    </location>
</feature>
<keyword evidence="1" id="KW-1133">Transmembrane helix</keyword>
<accession>A0ABM7ILP7</accession>
<keyword evidence="1" id="KW-0472">Membrane</keyword>
<protein>
    <submittedName>
        <fullName evidence="2">Uncharacterized protein</fullName>
    </submittedName>
</protein>
<evidence type="ECO:0000313" key="3">
    <source>
        <dbReference type="Proteomes" id="UP000465609"/>
    </source>
</evidence>
<evidence type="ECO:0000256" key="1">
    <source>
        <dbReference type="SAM" id="Phobius"/>
    </source>
</evidence>
<keyword evidence="3" id="KW-1185">Reference proteome</keyword>
<name>A0ABM7ILP7_9MYCO</name>
<evidence type="ECO:0000313" key="2">
    <source>
        <dbReference type="EMBL" id="BBX87623.1"/>
    </source>
</evidence>
<feature type="transmembrane region" description="Helical" evidence="1">
    <location>
        <begin position="18"/>
        <end position="37"/>
    </location>
</feature>
<reference evidence="2 3" key="1">
    <citation type="journal article" date="2019" name="Emerg. Microbes Infect.">
        <title>Comprehensive subspecies identification of 175 nontuberculous mycobacteria species based on 7547 genomic profiles.</title>
        <authorList>
            <person name="Matsumoto Y."/>
            <person name="Kinjo T."/>
            <person name="Motooka D."/>
            <person name="Nabeya D."/>
            <person name="Jung N."/>
            <person name="Uechi K."/>
            <person name="Horii T."/>
            <person name="Iida T."/>
            <person name="Fujita J."/>
            <person name="Nakamura S."/>
        </authorList>
    </citation>
    <scope>NUCLEOTIDE SEQUENCE [LARGE SCALE GENOMIC DNA]</scope>
    <source>
        <strain evidence="2 3">JCM 15296</strain>
    </source>
</reference>
<proteinExistence type="predicted"/>
<dbReference type="EMBL" id="AP022577">
    <property type="protein sequence ID" value="BBX87623.1"/>
    <property type="molecule type" value="Genomic_DNA"/>
</dbReference>